<sequence length="86" mass="9642">MWFRDTKAHNSITLDGPLIQAQALKTATMLQKPDFKAIHVAPSTISQTEEAEPSLTIETETEFISKEKAIAGLNTAREYFMKSKED</sequence>
<evidence type="ECO:0000313" key="2">
    <source>
        <dbReference type="Proteomes" id="UP000276133"/>
    </source>
</evidence>
<protein>
    <submittedName>
        <fullName evidence="1">Uncharacterized protein</fullName>
    </submittedName>
</protein>
<reference evidence="1 2" key="1">
    <citation type="journal article" date="2018" name="Sci. Rep.">
        <title>Genomic signatures of local adaptation to the degree of environmental predictability in rotifers.</title>
        <authorList>
            <person name="Franch-Gras L."/>
            <person name="Hahn C."/>
            <person name="Garcia-Roger E.M."/>
            <person name="Carmona M.J."/>
            <person name="Serra M."/>
            <person name="Gomez A."/>
        </authorList>
    </citation>
    <scope>NUCLEOTIDE SEQUENCE [LARGE SCALE GENOMIC DNA]</scope>
    <source>
        <strain evidence="1">HYR1</strain>
    </source>
</reference>
<keyword evidence="2" id="KW-1185">Reference proteome</keyword>
<dbReference type="EMBL" id="REGN01003713">
    <property type="protein sequence ID" value="RNA21200.1"/>
    <property type="molecule type" value="Genomic_DNA"/>
</dbReference>
<organism evidence="1 2">
    <name type="scientific">Brachionus plicatilis</name>
    <name type="common">Marine rotifer</name>
    <name type="synonym">Brachionus muelleri</name>
    <dbReference type="NCBI Taxonomy" id="10195"/>
    <lineage>
        <taxon>Eukaryota</taxon>
        <taxon>Metazoa</taxon>
        <taxon>Spiralia</taxon>
        <taxon>Gnathifera</taxon>
        <taxon>Rotifera</taxon>
        <taxon>Eurotatoria</taxon>
        <taxon>Monogononta</taxon>
        <taxon>Pseudotrocha</taxon>
        <taxon>Ploima</taxon>
        <taxon>Brachionidae</taxon>
        <taxon>Brachionus</taxon>
    </lineage>
</organism>
<comment type="caution">
    <text evidence="1">The sequence shown here is derived from an EMBL/GenBank/DDBJ whole genome shotgun (WGS) entry which is preliminary data.</text>
</comment>
<proteinExistence type="predicted"/>
<dbReference type="Gene3D" id="1.10.10.60">
    <property type="entry name" value="Homeodomain-like"/>
    <property type="match status" value="1"/>
</dbReference>
<gene>
    <name evidence="1" type="ORF">BpHYR1_029239</name>
</gene>
<dbReference type="AlphaFoldDB" id="A0A3M7RCE3"/>
<dbReference type="OrthoDB" id="9909311at2759"/>
<evidence type="ECO:0000313" key="1">
    <source>
        <dbReference type="EMBL" id="RNA21200.1"/>
    </source>
</evidence>
<accession>A0A3M7RCE3</accession>
<dbReference type="Proteomes" id="UP000276133">
    <property type="component" value="Unassembled WGS sequence"/>
</dbReference>
<name>A0A3M7RCE3_BRAPC</name>